<accession>A0A8D8M3D1</accession>
<reference evidence="1" key="1">
    <citation type="submission" date="2021-05" db="EMBL/GenBank/DDBJ databases">
        <authorList>
            <person name="Alioto T."/>
            <person name="Alioto T."/>
            <person name="Gomez Garrido J."/>
        </authorList>
    </citation>
    <scope>NUCLEOTIDE SEQUENCE</scope>
</reference>
<evidence type="ECO:0000313" key="1">
    <source>
        <dbReference type="EMBL" id="CAG6619963.1"/>
    </source>
</evidence>
<organism evidence="1">
    <name type="scientific">Cacopsylla melanoneura</name>
    <dbReference type="NCBI Taxonomy" id="428564"/>
    <lineage>
        <taxon>Eukaryota</taxon>
        <taxon>Metazoa</taxon>
        <taxon>Ecdysozoa</taxon>
        <taxon>Arthropoda</taxon>
        <taxon>Hexapoda</taxon>
        <taxon>Insecta</taxon>
        <taxon>Pterygota</taxon>
        <taxon>Neoptera</taxon>
        <taxon>Paraneoptera</taxon>
        <taxon>Hemiptera</taxon>
        <taxon>Sternorrhyncha</taxon>
        <taxon>Psylloidea</taxon>
        <taxon>Psyllidae</taxon>
        <taxon>Psyllinae</taxon>
        <taxon>Cacopsylla</taxon>
    </lineage>
</organism>
<protein>
    <submittedName>
        <fullName evidence="1">Uncharacterized protein</fullName>
    </submittedName>
</protein>
<sequence>MYYYLVLRHINLFRQVSGKKSINFRRPGIRTPGMVKIRYCPRHNRRKSSYPVSLDFGKFEYTLSNFVLVFFPPKKWRQTSCVVPCTQTEKNPMTIPVIPVVQLDFLGS</sequence>
<name>A0A8D8M3D1_9HEMI</name>
<dbReference type="AlphaFoldDB" id="A0A8D8M3D1"/>
<dbReference type="EMBL" id="HBUF01046614">
    <property type="protein sequence ID" value="CAG6619963.1"/>
    <property type="molecule type" value="Transcribed_RNA"/>
</dbReference>
<proteinExistence type="predicted"/>